<evidence type="ECO:0000259" key="8">
    <source>
        <dbReference type="Pfam" id="PF02601"/>
    </source>
</evidence>
<comment type="catalytic activity">
    <reaction evidence="5 6">
        <text>Exonucleolytic cleavage in either 5'- to 3'- or 3'- to 5'-direction to yield nucleoside 5'-phosphates.</text>
        <dbReference type="EC" id="3.1.11.6"/>
    </reaction>
</comment>
<evidence type="ECO:0000256" key="2">
    <source>
        <dbReference type="ARBA" id="ARBA00022722"/>
    </source>
</evidence>
<evidence type="ECO:0000256" key="5">
    <source>
        <dbReference type="HAMAP-Rule" id="MF_00378"/>
    </source>
</evidence>
<dbReference type="GO" id="GO:0009318">
    <property type="term" value="C:exodeoxyribonuclease VII complex"/>
    <property type="evidence" value="ECO:0007669"/>
    <property type="project" value="UniProtKB-UniRule"/>
</dbReference>
<dbReference type="EMBL" id="PDSH01000015">
    <property type="protein sequence ID" value="PIE24911.1"/>
    <property type="molecule type" value="Genomic_DNA"/>
</dbReference>
<reference evidence="10 11" key="1">
    <citation type="submission" date="2017-10" db="EMBL/GenBank/DDBJ databases">
        <title>Novel microbial diversity and functional potential in the marine mammal oral microbiome.</title>
        <authorList>
            <person name="Dudek N.K."/>
            <person name="Sun C.L."/>
            <person name="Burstein D."/>
            <person name="Kantor R.S."/>
            <person name="Aliaga Goltsman D.S."/>
            <person name="Bik E.M."/>
            <person name="Thomas B.C."/>
            <person name="Banfield J.F."/>
            <person name="Relman D.A."/>
        </authorList>
    </citation>
    <scope>NUCLEOTIDE SEQUENCE [LARGE SCALE GENOMIC DNA]</scope>
    <source>
        <strain evidence="10">DOLJORAL78_47_21</strain>
    </source>
</reference>
<accession>A0A2G6JND0</accession>
<dbReference type="EC" id="3.1.11.6" evidence="5"/>
<dbReference type="PANTHER" id="PTHR30008">
    <property type="entry name" value="EXODEOXYRIBONUCLEASE 7 LARGE SUBUNIT"/>
    <property type="match status" value="1"/>
</dbReference>
<dbReference type="InterPro" id="IPR020579">
    <property type="entry name" value="Exonuc_VII_lsu_C"/>
</dbReference>
<comment type="subunit">
    <text evidence="5">Heterooligomer composed of large and small subunits.</text>
</comment>
<dbReference type="GO" id="GO:0003676">
    <property type="term" value="F:nucleic acid binding"/>
    <property type="evidence" value="ECO:0007669"/>
    <property type="project" value="InterPro"/>
</dbReference>
<dbReference type="CDD" id="cd04489">
    <property type="entry name" value="ExoVII_LU_OBF"/>
    <property type="match status" value="1"/>
</dbReference>
<evidence type="ECO:0000256" key="6">
    <source>
        <dbReference type="RuleBase" id="RU004355"/>
    </source>
</evidence>
<feature type="domain" description="OB-fold nucleic acid binding" evidence="9">
    <location>
        <begin position="16"/>
        <end position="108"/>
    </location>
</feature>
<feature type="domain" description="Exonuclease VII large subunit C-terminal" evidence="8">
    <location>
        <begin position="132"/>
        <end position="445"/>
    </location>
</feature>
<dbReference type="GO" id="GO:0008855">
    <property type="term" value="F:exodeoxyribonuclease VII activity"/>
    <property type="evidence" value="ECO:0007669"/>
    <property type="project" value="UniProtKB-UniRule"/>
</dbReference>
<dbReference type="GO" id="GO:0006308">
    <property type="term" value="P:DNA catabolic process"/>
    <property type="evidence" value="ECO:0007669"/>
    <property type="project" value="UniProtKB-UniRule"/>
</dbReference>
<comment type="subcellular location">
    <subcellularLocation>
        <location evidence="5 6">Cytoplasm</location>
    </subcellularLocation>
</comment>
<evidence type="ECO:0000256" key="3">
    <source>
        <dbReference type="ARBA" id="ARBA00022801"/>
    </source>
</evidence>
<evidence type="ECO:0000256" key="1">
    <source>
        <dbReference type="ARBA" id="ARBA00022490"/>
    </source>
</evidence>
<dbReference type="Pfam" id="PF13742">
    <property type="entry name" value="tRNA_anti_2"/>
    <property type="match status" value="1"/>
</dbReference>
<comment type="function">
    <text evidence="5">Bidirectionally degrades single-stranded DNA into large acid-insoluble oligonucleotides, which are then degraded further into small acid-soluble oligonucleotides.</text>
</comment>
<keyword evidence="2 5" id="KW-0540">Nuclease</keyword>
<dbReference type="InterPro" id="IPR025824">
    <property type="entry name" value="OB-fold_nuc-bd_dom"/>
</dbReference>
<evidence type="ECO:0000313" key="11">
    <source>
        <dbReference type="Proteomes" id="UP000243469"/>
    </source>
</evidence>
<keyword evidence="1 5" id="KW-0963">Cytoplasm</keyword>
<dbReference type="AlphaFoldDB" id="A0A2G6JND0"/>
<evidence type="ECO:0000256" key="7">
    <source>
        <dbReference type="SAM" id="Coils"/>
    </source>
</evidence>
<protein>
    <recommendedName>
        <fullName evidence="5">Exodeoxyribonuclease 7 large subunit</fullName>
        <ecNumber evidence="5">3.1.11.6</ecNumber>
    </recommendedName>
    <alternativeName>
        <fullName evidence="5">Exodeoxyribonuclease VII large subunit</fullName>
        <shortName evidence="5">Exonuclease VII large subunit</shortName>
    </alternativeName>
</protein>
<evidence type="ECO:0000313" key="10">
    <source>
        <dbReference type="EMBL" id="PIE24911.1"/>
    </source>
</evidence>
<dbReference type="NCBIfam" id="TIGR00237">
    <property type="entry name" value="xseA"/>
    <property type="match status" value="1"/>
</dbReference>
<dbReference type="InterPro" id="IPR003753">
    <property type="entry name" value="Exonuc_VII_L"/>
</dbReference>
<keyword evidence="4 5" id="KW-0269">Exonuclease</keyword>
<comment type="caution">
    <text evidence="10">The sequence shown here is derived from an EMBL/GenBank/DDBJ whole genome shotgun (WGS) entry which is preliminary data.</text>
</comment>
<keyword evidence="7" id="KW-0175">Coiled coil</keyword>
<evidence type="ECO:0000256" key="4">
    <source>
        <dbReference type="ARBA" id="ARBA00022839"/>
    </source>
</evidence>
<comment type="similarity">
    <text evidence="5 6">Belongs to the XseA family.</text>
</comment>
<dbReference type="PANTHER" id="PTHR30008:SF0">
    <property type="entry name" value="EXODEOXYRIBONUCLEASE 7 LARGE SUBUNIT"/>
    <property type="match status" value="1"/>
</dbReference>
<organism evidence="10 11">
    <name type="scientific">Neptuniibacter caesariensis</name>
    <dbReference type="NCBI Taxonomy" id="207954"/>
    <lineage>
        <taxon>Bacteria</taxon>
        <taxon>Pseudomonadati</taxon>
        <taxon>Pseudomonadota</taxon>
        <taxon>Gammaproteobacteria</taxon>
        <taxon>Oceanospirillales</taxon>
        <taxon>Oceanospirillaceae</taxon>
        <taxon>Neptuniibacter</taxon>
    </lineage>
</organism>
<name>A0A2G6JND0_NEPCE</name>
<sequence length="452" mass="50841">MQTENHAYLSTANYALSVSELNRQARLLLERSFLTIEVTGEISNFVKPSSGHWYFTLKDDQSQVRCAMFKNRNQLIRFNPKQGDKVVVRAKVSLYEGRGDYQLICEFMSQEGGGSLQAAYEELKLKLKQEGLFEPQHKKALPEHPNHIGIVTSATGAAIHDILTVLQRRFPGLPVTLYPTAVQGEDAPAQICKAIILAQAHQECDVLIVGRGGGSLEDLWPFNSEAVARAIFDCDVPVISAVGHEVDTVITDFVADVRAATPSAAAELISPDQYQLRLRLQQQSQRLQRQIALTFEKAGNQLLNLKNRLRHPGQQLREKAQRLDHLELRLHQAEQLSRAQQHNKIENLATRLQAHTPQEKIARKTERLTTLHQRLELATVHNLEQKQQRFHTSAVQLNTVSPLATLERGYAIVQDQQGKVITHAAEQLPGEQIEARLHQGHLKCTINEIITD</sequence>
<evidence type="ECO:0000259" key="9">
    <source>
        <dbReference type="Pfam" id="PF13742"/>
    </source>
</evidence>
<dbReference type="HAMAP" id="MF_00378">
    <property type="entry name" value="Exonuc_7_L"/>
    <property type="match status" value="1"/>
</dbReference>
<keyword evidence="3 5" id="KW-0378">Hydrolase</keyword>
<dbReference type="Pfam" id="PF02601">
    <property type="entry name" value="Exonuc_VII_L"/>
    <property type="match status" value="1"/>
</dbReference>
<dbReference type="Proteomes" id="UP000243469">
    <property type="component" value="Unassembled WGS sequence"/>
</dbReference>
<dbReference type="GO" id="GO:0005737">
    <property type="term" value="C:cytoplasm"/>
    <property type="evidence" value="ECO:0007669"/>
    <property type="project" value="UniProtKB-SubCell"/>
</dbReference>
<feature type="coiled-coil region" evidence="7">
    <location>
        <begin position="316"/>
        <end position="343"/>
    </location>
</feature>
<proteinExistence type="inferred from homology"/>
<gene>
    <name evidence="5" type="primary">xseA</name>
    <name evidence="10" type="ORF">CSA60_02865</name>
</gene>